<feature type="domain" description="TEX10-like TPR repeats" evidence="9">
    <location>
        <begin position="650"/>
        <end position="752"/>
    </location>
</feature>
<evidence type="ECO:0000256" key="1">
    <source>
        <dbReference type="ARBA" id="ARBA00002355"/>
    </source>
</evidence>
<comment type="caution">
    <text evidence="10">The sequence shown here is derived from an EMBL/GenBank/DDBJ whole genome shotgun (WGS) entry which is preliminary data.</text>
</comment>
<dbReference type="InterPro" id="IPR024679">
    <property type="entry name" value="Ipi1_N"/>
</dbReference>
<comment type="function">
    <text evidence="1 6">Component of the RIX1 complex required for processing of ITS2 sequences from 35S pre-rRNA.</text>
</comment>
<evidence type="ECO:0000256" key="6">
    <source>
        <dbReference type="RuleBase" id="RU368021"/>
    </source>
</evidence>
<dbReference type="Proteomes" id="UP001473302">
    <property type="component" value="Unassembled WGS sequence"/>
</dbReference>
<organism evidence="10 11">
    <name type="scientific">Mucor flavus</name>
    <dbReference type="NCBI Taxonomy" id="439312"/>
    <lineage>
        <taxon>Eukaryota</taxon>
        <taxon>Fungi</taxon>
        <taxon>Fungi incertae sedis</taxon>
        <taxon>Mucoromycota</taxon>
        <taxon>Mucoromycotina</taxon>
        <taxon>Mucoromycetes</taxon>
        <taxon>Mucorales</taxon>
        <taxon>Mucorineae</taxon>
        <taxon>Mucoraceae</taxon>
        <taxon>Mucor</taxon>
    </lineage>
</organism>
<keyword evidence="6" id="KW-0698">rRNA processing</keyword>
<dbReference type="EMBL" id="BAABUK010000024">
    <property type="protein sequence ID" value="GAA5815139.1"/>
    <property type="molecule type" value="Genomic_DNA"/>
</dbReference>
<comment type="subunit">
    <text evidence="6">Component of the RIX1 complex.</text>
</comment>
<dbReference type="InterPro" id="IPR011989">
    <property type="entry name" value="ARM-like"/>
</dbReference>
<keyword evidence="11" id="KW-1185">Reference proteome</keyword>
<feature type="domain" description="Pre-rRNA-processing protein Ipi1 N-terminal" evidence="8">
    <location>
        <begin position="150"/>
        <end position="240"/>
    </location>
</feature>
<evidence type="ECO:0000256" key="5">
    <source>
        <dbReference type="ARBA" id="ARBA00023242"/>
    </source>
</evidence>
<evidence type="ECO:0000256" key="3">
    <source>
        <dbReference type="ARBA" id="ARBA00004642"/>
    </source>
</evidence>
<reference evidence="10 11" key="1">
    <citation type="submission" date="2024-04" db="EMBL/GenBank/DDBJ databases">
        <title>genome sequences of Mucor flavus KT1a and Helicostylum pulchrum KT1b strains isolated from the surface of a dry-aged beef.</title>
        <authorList>
            <person name="Toyotome T."/>
            <person name="Hosono M."/>
            <person name="Torimaru M."/>
            <person name="Fukuda K."/>
            <person name="Mikami N."/>
        </authorList>
    </citation>
    <scope>NUCLEOTIDE SEQUENCE [LARGE SCALE GENOMIC DNA]</scope>
    <source>
        <strain evidence="10 11">KT1a</strain>
    </source>
</reference>
<protein>
    <recommendedName>
        <fullName evidence="6">Pre-rRNA-processing protein</fullName>
    </recommendedName>
</protein>
<evidence type="ECO:0000259" key="9">
    <source>
        <dbReference type="Pfam" id="PF25781"/>
    </source>
</evidence>
<dbReference type="Pfam" id="PF12333">
    <property type="entry name" value="Ipi1_N"/>
    <property type="match status" value="1"/>
</dbReference>
<dbReference type="PANTHER" id="PTHR16056">
    <property type="entry name" value="REGULATOR OF MICROTUBULE DYNAMICS PROTEIN"/>
    <property type="match status" value="1"/>
</dbReference>
<evidence type="ECO:0000313" key="10">
    <source>
        <dbReference type="EMBL" id="GAA5815139.1"/>
    </source>
</evidence>
<evidence type="ECO:0000256" key="2">
    <source>
        <dbReference type="ARBA" id="ARBA00004604"/>
    </source>
</evidence>
<name>A0ABP9Z7S0_9FUNG</name>
<dbReference type="Pfam" id="PF25781">
    <property type="entry name" value="TPR_TEX10"/>
    <property type="match status" value="1"/>
</dbReference>
<feature type="region of interest" description="Disordered" evidence="7">
    <location>
        <begin position="349"/>
        <end position="372"/>
    </location>
</feature>
<feature type="compositionally biased region" description="Low complexity" evidence="7">
    <location>
        <begin position="352"/>
        <end position="368"/>
    </location>
</feature>
<evidence type="ECO:0000256" key="7">
    <source>
        <dbReference type="SAM" id="MobiDB-lite"/>
    </source>
</evidence>
<sequence>MPNARKKKAAKMEDFKKKKLKVGKQKQVPDNFTDTSFKSKSITLPNQSINEDKSHEITTSRNLTLADLVVQLKHYNSGVKKGIFSSIHVYENSALSGLSDLCSSYPHLLVSSLGLVVNGVLKLFVDDDRDVRKATLNFLKDVFVEVDLVELQPFMPLLIIYTCSAMTHIFEDVRLDAVKLMDLWIQIAPEIVVSKFWNRVTGNYMSLLTVDSNSINTQAQNSITSGNGVSTTASVKAAVTKSHLHIHKNKLGLFVSLSNFLKAGLSESDQDNFWFLLNYLDSRHARHAFKSKMSQYNAADESKTVKWDSKIKNAFTPSHAMVASIAPYLSEGRKLATYSHLHLFESSGPKNTSTSTVTTASGGQTATSEINNSEFSAEERLRNIKELIETFQPILVASWLEAAPAVFVSVSSITMSPALELLNQVLRLSLILWRAIVGSEIISDLPKEWLNQHLQQLLKHFTVYFPYGADSFGNRGSKVDDLLQDMNIMLCELTSLFLLARKMQKNATQIKNKMNSAKLTERQQVKRRKLEKEHEDMEIPEWAENVVEHVLGVLGYQSEDGTMTNASSSFRMENLVSLLPAIWGFLNCLEYEDSITMFKALLGYYDLCQPNSASKRVALEFITRVYMVQSTPSYNGQFVIRPHTELATLLKGWVLGLPKLLWQLRSNHVETSRSILNIMCDIVKRSDRDIFDLDTLIEAETKLVPFFFVQIARGPILGPFNELPADVQQRALDYVQYLDSKSEKMAVAIEKCKDQHPIGLY</sequence>
<accession>A0ABP9Z7S0</accession>
<dbReference type="SUPFAM" id="SSF48371">
    <property type="entry name" value="ARM repeat"/>
    <property type="match status" value="1"/>
</dbReference>
<comment type="subcellular location">
    <subcellularLocation>
        <location evidence="2">Nucleus</location>
        <location evidence="2">Nucleolus</location>
    </subcellularLocation>
    <subcellularLocation>
        <location evidence="3">Nucleus</location>
        <location evidence="3">Nucleoplasm</location>
    </subcellularLocation>
</comment>
<proteinExistence type="inferred from homology"/>
<keyword evidence="6" id="KW-0690">Ribosome biogenesis</keyword>
<evidence type="ECO:0000313" key="11">
    <source>
        <dbReference type="Proteomes" id="UP001473302"/>
    </source>
</evidence>
<evidence type="ECO:0000259" key="8">
    <source>
        <dbReference type="Pfam" id="PF12333"/>
    </source>
</evidence>
<feature type="region of interest" description="Disordered" evidence="7">
    <location>
        <begin position="1"/>
        <end position="31"/>
    </location>
</feature>
<evidence type="ECO:0000256" key="4">
    <source>
        <dbReference type="ARBA" id="ARBA00006427"/>
    </source>
</evidence>
<dbReference type="Gene3D" id="1.25.10.10">
    <property type="entry name" value="Leucine-rich Repeat Variant"/>
    <property type="match status" value="1"/>
</dbReference>
<keyword evidence="5 6" id="KW-0539">Nucleus</keyword>
<dbReference type="InterPro" id="IPR057949">
    <property type="entry name" value="TPR_TEX10"/>
</dbReference>
<gene>
    <name evidence="10" type="ORF">MFLAVUS_008645</name>
</gene>
<comment type="similarity">
    <text evidence="4 6">Belongs to the IPI1/TEX10 family.</text>
</comment>
<dbReference type="InterPro" id="IPR016024">
    <property type="entry name" value="ARM-type_fold"/>
</dbReference>
<dbReference type="PANTHER" id="PTHR16056:SF2">
    <property type="entry name" value="TESTIS-EXPRESSED PROTEIN 10"/>
    <property type="match status" value="1"/>
</dbReference>